<comment type="cofactor">
    <cofactor evidence="1">
        <name>pyridoxal 5'-phosphate</name>
        <dbReference type="ChEBI" id="CHEBI:597326"/>
    </cofactor>
</comment>
<dbReference type="InterPro" id="IPR015421">
    <property type="entry name" value="PyrdxlP-dep_Trfase_major"/>
</dbReference>
<keyword evidence="5" id="KW-0456">Lyase</keyword>
<dbReference type="InterPro" id="IPR015422">
    <property type="entry name" value="PyrdxlP-dep_Trfase_small"/>
</dbReference>
<dbReference type="GO" id="GO:0006520">
    <property type="term" value="P:amino acid metabolic process"/>
    <property type="evidence" value="ECO:0007669"/>
    <property type="project" value="InterPro"/>
</dbReference>
<sequence>MQSKISFKNDYSEGAHPNILNLLILTNLDQETGYGEDNLSIKAKSFIKRSINNPDAEIYFVSGGTQANMLVISHLLKPYESVIAADTGHIEVHETGAIENTGHKINCIPNQDGKIAVKGIQAALDYHTDNHMVKPAMVYISQCTEIGSIYSKAELEEISQFCKSNNLLLFVDGARLATALTSSHADLNIEELANLADVFYIGATKNAGLLGEAIVFKNKELAQGFDYYIKQKGALMAKGRILGAQFYALFEDNLFFDLGKHANQMAAKLADAFQSKGYEFSSNPVSNQIFPILPYPIIKELHKKYEFYVWQKLDHDKAVVRLVTSWATPETTIDQFIADLPKAF</sequence>
<dbReference type="InterPro" id="IPR001597">
    <property type="entry name" value="ArAA_b-elim_lyase/Thr_aldolase"/>
</dbReference>
<evidence type="ECO:0000256" key="1">
    <source>
        <dbReference type="ARBA" id="ARBA00001933"/>
    </source>
</evidence>
<dbReference type="PANTHER" id="PTHR48097:SF5">
    <property type="entry name" value="LOW SPECIFICITY L-THREONINE ALDOLASE"/>
    <property type="match status" value="1"/>
</dbReference>
<gene>
    <name evidence="5" type="primary">ltaE</name>
    <name evidence="5" type="ORF">SAMEA4412673_02769</name>
</gene>
<evidence type="ECO:0000313" key="5">
    <source>
        <dbReference type="EMBL" id="SNV52986.1"/>
    </source>
</evidence>
<feature type="domain" description="Aromatic amino acid beta-eliminating lyase/threonine aldolase" evidence="4">
    <location>
        <begin position="33"/>
        <end position="285"/>
    </location>
</feature>
<dbReference type="RefSeq" id="WP_093097914.1">
    <property type="nucleotide sequence ID" value="NZ_FNGK01000002.1"/>
</dbReference>
<dbReference type="Gene3D" id="3.40.640.10">
    <property type="entry name" value="Type I PLP-dependent aspartate aminotransferase-like (Major domain)"/>
    <property type="match status" value="1"/>
</dbReference>
<dbReference type="SUPFAM" id="SSF53383">
    <property type="entry name" value="PLP-dependent transferases"/>
    <property type="match status" value="1"/>
</dbReference>
<dbReference type="KEGG" id="smiz:4412673_02769"/>
<dbReference type="InterPro" id="IPR015424">
    <property type="entry name" value="PyrdxlP-dep_Trfase"/>
</dbReference>
<evidence type="ECO:0000259" key="4">
    <source>
        <dbReference type="Pfam" id="PF01212"/>
    </source>
</evidence>
<protein>
    <submittedName>
        <fullName evidence="5">Low specificity L-threonine aldolase</fullName>
        <ecNumber evidence="5">4.1.2.48</ecNumber>
    </submittedName>
</protein>
<organism evidence="5 6">
    <name type="scientific">Sphingobacterium mizutaii</name>
    <dbReference type="NCBI Taxonomy" id="1010"/>
    <lineage>
        <taxon>Bacteria</taxon>
        <taxon>Pseudomonadati</taxon>
        <taxon>Bacteroidota</taxon>
        <taxon>Sphingobacteriia</taxon>
        <taxon>Sphingobacteriales</taxon>
        <taxon>Sphingobacteriaceae</taxon>
        <taxon>Sphingobacterium</taxon>
    </lineage>
</organism>
<dbReference type="PANTHER" id="PTHR48097">
    <property type="entry name" value="L-THREONINE ALDOLASE-RELATED"/>
    <property type="match status" value="1"/>
</dbReference>
<reference evidence="5 6" key="1">
    <citation type="submission" date="2017-06" db="EMBL/GenBank/DDBJ databases">
        <authorList>
            <consortium name="Pathogen Informatics"/>
        </authorList>
    </citation>
    <scope>NUCLEOTIDE SEQUENCE [LARGE SCALE GENOMIC DNA]</scope>
    <source>
        <strain evidence="5 6">NCTC12149</strain>
    </source>
</reference>
<dbReference type="EC" id="4.1.2.48" evidence="5"/>
<evidence type="ECO:0000256" key="3">
    <source>
        <dbReference type="ARBA" id="ARBA00022898"/>
    </source>
</evidence>
<evidence type="ECO:0000313" key="6">
    <source>
        <dbReference type="Proteomes" id="UP000215355"/>
    </source>
</evidence>
<accession>A0AAJ4XCS9</accession>
<evidence type="ECO:0000256" key="2">
    <source>
        <dbReference type="ARBA" id="ARBA00006966"/>
    </source>
</evidence>
<dbReference type="AlphaFoldDB" id="A0AAJ4XCS9"/>
<dbReference type="Gene3D" id="3.90.1150.10">
    <property type="entry name" value="Aspartate Aminotransferase, domain 1"/>
    <property type="match status" value="1"/>
</dbReference>
<comment type="similarity">
    <text evidence="2">Belongs to the threonine aldolase family.</text>
</comment>
<name>A0AAJ4XCS9_9SPHI</name>
<keyword evidence="3" id="KW-0663">Pyridoxal phosphate</keyword>
<dbReference type="Proteomes" id="UP000215355">
    <property type="component" value="Chromosome 1"/>
</dbReference>
<dbReference type="EMBL" id="LT906468">
    <property type="protein sequence ID" value="SNV52986.1"/>
    <property type="molecule type" value="Genomic_DNA"/>
</dbReference>
<proteinExistence type="inferred from homology"/>
<dbReference type="Pfam" id="PF01212">
    <property type="entry name" value="Beta_elim_lyase"/>
    <property type="match status" value="1"/>
</dbReference>
<dbReference type="GO" id="GO:0016829">
    <property type="term" value="F:lyase activity"/>
    <property type="evidence" value="ECO:0007669"/>
    <property type="project" value="UniProtKB-KW"/>
</dbReference>